<dbReference type="Proteomes" id="UP001465668">
    <property type="component" value="Unassembled WGS sequence"/>
</dbReference>
<evidence type="ECO:0008006" key="3">
    <source>
        <dbReference type="Google" id="ProtNLM"/>
    </source>
</evidence>
<comment type="caution">
    <text evidence="1">The sequence shown here is derived from an EMBL/GenBank/DDBJ whole genome shotgun (WGS) entry which is preliminary data.</text>
</comment>
<gene>
    <name evidence="1" type="ORF">SCAR479_11169</name>
</gene>
<reference evidence="1 2" key="1">
    <citation type="submission" date="2024-02" db="EMBL/GenBank/DDBJ databases">
        <title>First draft genome assembly of two strains of Seiridium cardinale.</title>
        <authorList>
            <person name="Emiliani G."/>
            <person name="Scali E."/>
        </authorList>
    </citation>
    <scope>NUCLEOTIDE SEQUENCE [LARGE SCALE GENOMIC DNA]</scope>
    <source>
        <strain evidence="1 2">BM-138-000479</strain>
    </source>
</reference>
<evidence type="ECO:0000313" key="2">
    <source>
        <dbReference type="Proteomes" id="UP001465668"/>
    </source>
</evidence>
<accession>A0ABR2XEN3</accession>
<organism evidence="1 2">
    <name type="scientific">Seiridium cardinale</name>
    <dbReference type="NCBI Taxonomy" id="138064"/>
    <lineage>
        <taxon>Eukaryota</taxon>
        <taxon>Fungi</taxon>
        <taxon>Dikarya</taxon>
        <taxon>Ascomycota</taxon>
        <taxon>Pezizomycotina</taxon>
        <taxon>Sordariomycetes</taxon>
        <taxon>Xylariomycetidae</taxon>
        <taxon>Amphisphaeriales</taxon>
        <taxon>Sporocadaceae</taxon>
        <taxon>Seiridium</taxon>
    </lineage>
</organism>
<proteinExistence type="predicted"/>
<name>A0ABR2XEN3_9PEZI</name>
<keyword evidence="2" id="KW-1185">Reference proteome</keyword>
<evidence type="ECO:0000313" key="1">
    <source>
        <dbReference type="EMBL" id="KAK9772160.1"/>
    </source>
</evidence>
<sequence>MIEDLPVELLLDIFDSLRQQAPSEQWLYEQPHSDTSAGLAMRDRKRMDGTSSGQFTHLKAISCISRRLRAIVLPQLFYNVIWKPRLFPSNVARAEITALLEFLVTRKLSHCVKTLTVVVDKILADQEDPQIYENSKDAHLNVLWDQIFSVIDPLRFTIIAPPAALATLLCRDLNMTDAWSFDAPFHILSFARSAYGGKGIGSGQSRSSESGTTALGRSFHCHEQTIRRSADEVVPSQVEKERRGKVLASQRSNNLEPLVLPRFVDRPWTSILLNEGSSLAAYRTYEFYHRQPPSVLMALLGIGKYPNNHRLIRPTIVDLEYVAIFPLASHFQILLSNLPRLEKLFIQITPHALNPILKNGELTKNIELADLWLERDAIYRDIFARLTEANRDSDWCAPRVLEVEDTADEEVWDQAIKSINKAKDNGWWAERKVSLVRIQRK</sequence>
<protein>
    <recommendedName>
        <fullName evidence="3">F-box domain-containing protein</fullName>
    </recommendedName>
</protein>
<dbReference type="EMBL" id="JARVKM010000065">
    <property type="protein sequence ID" value="KAK9772160.1"/>
    <property type="molecule type" value="Genomic_DNA"/>
</dbReference>